<dbReference type="Pfam" id="PF00370">
    <property type="entry name" value="FGGY_N"/>
    <property type="match status" value="1"/>
</dbReference>
<evidence type="ECO:0000313" key="8">
    <source>
        <dbReference type="EMBL" id="QWU87699.1"/>
    </source>
</evidence>
<dbReference type="Gene3D" id="1.10.20.10">
    <property type="entry name" value="Histone, subunit A"/>
    <property type="match status" value="1"/>
</dbReference>
<dbReference type="SUPFAM" id="SSF47113">
    <property type="entry name" value="Histone-fold"/>
    <property type="match status" value="1"/>
</dbReference>
<evidence type="ECO:0000256" key="4">
    <source>
        <dbReference type="SAM" id="MobiDB-lite"/>
    </source>
</evidence>
<dbReference type="Gene3D" id="3.30.420.40">
    <property type="match status" value="1"/>
</dbReference>
<evidence type="ECO:0000259" key="6">
    <source>
        <dbReference type="Pfam" id="PF00808"/>
    </source>
</evidence>
<feature type="region of interest" description="Disordered" evidence="4">
    <location>
        <begin position="698"/>
        <end position="846"/>
    </location>
</feature>
<feature type="domain" description="Carbohydrate kinase FGGY N-terminal" evidence="5">
    <location>
        <begin position="179"/>
        <end position="448"/>
    </location>
</feature>
<feature type="compositionally biased region" description="Polar residues" evidence="4">
    <location>
        <begin position="793"/>
        <end position="806"/>
    </location>
</feature>
<dbReference type="Gene3D" id="1.20.58.2240">
    <property type="match status" value="1"/>
</dbReference>
<proteinExistence type="inferred from homology"/>
<keyword evidence="9" id="KW-1185">Reference proteome</keyword>
<dbReference type="PANTHER" id="PTHR43435">
    <property type="entry name" value="RIBULOKINASE"/>
    <property type="match status" value="1"/>
</dbReference>
<dbReference type="Proteomes" id="UP000825434">
    <property type="component" value="Chromosome 2"/>
</dbReference>
<name>A0ABX8I5F9_9ASCO</name>
<accession>A0ABX8I5F9</accession>
<keyword evidence="2" id="KW-0808">Transferase</keyword>
<sequence length="899" mass="97153">MADISSLINPPDEKEEQAPVAPKTEDGKIPEDTILASFDKIKTHFPAARIKKIMQSDEEIGKVAQATPIVVGRALEIFMANLVEAAISEAKSSGVRRIAASHVRAAVENTEQFDFLVDAVSKYQSNNLIKGHYVPLNSTFIYSNYSSMVYNKSHTSLSSRKSSFFNTHQLNNQPQPDVYFVGVDVGTGSARACIIDTNGLILGLCERAITRHELKRNHITQNSTEIWNAICFCVKSVLRDSGVDGSEVFGIGFDATCSLVAVSESKDTPVAVGPDFTDDKTNIILWMDHRAPDETNEINATGDKALKYVGGQMSIEMELPKIKWLKHNRPNGLDDLKFYDLADYLTHKATGSEARSFNSTVCKQGFVPIGVDGSETGWSKEFLEGVQLPELAANDFQKLGGVPGKNGTFLSAGDTVGKLTAKSAEELGLTTETIVGSGVIDAYAGWVGTVAAKVDLPTHPDLSQDSNGSMDTACGRIAAVAGTSTCHVSMTKEPCFVKGVWGPYRDVMAPGYWLAEGGQSCTGALLAHVLSTHPAHGELVHLADASNLSKFDYLNLVLENMVEETKSRSVVALAKHIFFYGDFHGNRSPIADPNMRASIIGQSMDSSVKDLAVQYFGACEFIAQQTRQIIEEMEKGGHQIKCVYMSGGQCRNGLLMRLLADCTGLPIIIPRYIDAAVVFGSALLGAVAAHEAVEEHIHSGGRARRNSLAKSQTDLKNAQNKDGSSPVGSPYTAPSATASHTNLGSIGYGGHPMQMSTVGEEPQDYFNQGAPPKSPKSGRAASLSGSDSEDEQTLSFGSKSNTSQKVSKGLAAKAKSEFRPLTSLTDAKKKESAPAKSTNPGDRLWQTMERLTGPGKVVMPHKEDQPDRRLLACKYKVFLDQCYKQQEYRKLVDDLEASN</sequence>
<feature type="region of interest" description="Disordered" evidence="4">
    <location>
        <begin position="1"/>
        <end position="29"/>
    </location>
</feature>
<evidence type="ECO:0000259" key="7">
    <source>
        <dbReference type="Pfam" id="PF02782"/>
    </source>
</evidence>
<evidence type="ECO:0000256" key="3">
    <source>
        <dbReference type="ARBA" id="ARBA00022777"/>
    </source>
</evidence>
<dbReference type="InterPro" id="IPR003958">
    <property type="entry name" value="CBFA_NFYB_domain"/>
</dbReference>
<evidence type="ECO:0000313" key="9">
    <source>
        <dbReference type="Proteomes" id="UP000825434"/>
    </source>
</evidence>
<dbReference type="CDD" id="cd22906">
    <property type="entry name" value="HFD_DRAP1"/>
    <property type="match status" value="1"/>
</dbReference>
<dbReference type="SUPFAM" id="SSF53067">
    <property type="entry name" value="Actin-like ATPase domain"/>
    <property type="match status" value="2"/>
</dbReference>
<evidence type="ECO:0000259" key="5">
    <source>
        <dbReference type="Pfam" id="PF00370"/>
    </source>
</evidence>
<feature type="compositionally biased region" description="Polar residues" evidence="4">
    <location>
        <begin position="708"/>
        <end position="744"/>
    </location>
</feature>
<dbReference type="Pfam" id="PF02782">
    <property type="entry name" value="FGGY_C"/>
    <property type="match status" value="1"/>
</dbReference>
<feature type="domain" description="Transcription factor CBF/NF-Y/archaeal histone" evidence="6">
    <location>
        <begin position="44"/>
        <end position="107"/>
    </location>
</feature>
<protein>
    <submittedName>
        <fullName evidence="8">Uncharacterized protein</fullName>
    </submittedName>
</protein>
<dbReference type="NCBIfam" id="TIGR01315">
    <property type="entry name" value="5C_CHO_kinase"/>
    <property type="match status" value="1"/>
</dbReference>
<reference evidence="8 9" key="1">
    <citation type="submission" date="2021-06" db="EMBL/GenBank/DDBJ databases">
        <title>Candida outbreak in Lebanon.</title>
        <authorList>
            <person name="Finianos M."/>
        </authorList>
    </citation>
    <scope>NUCLEOTIDE SEQUENCE [LARGE SCALE GENOMIC DNA]</scope>
    <source>
        <strain evidence="8">CA3LBN</strain>
    </source>
</reference>
<dbReference type="EMBL" id="CP076662">
    <property type="protein sequence ID" value="QWU87699.1"/>
    <property type="molecule type" value="Genomic_DNA"/>
</dbReference>
<evidence type="ECO:0000256" key="1">
    <source>
        <dbReference type="ARBA" id="ARBA00009156"/>
    </source>
</evidence>
<comment type="similarity">
    <text evidence="1">Belongs to the FGGY kinase family.</text>
</comment>
<gene>
    <name evidence="8" type="ORF">CA3LBN_001964</name>
</gene>
<evidence type="ECO:0000256" key="2">
    <source>
        <dbReference type="ARBA" id="ARBA00022679"/>
    </source>
</evidence>
<dbReference type="CDD" id="cd07782">
    <property type="entry name" value="ASKHA_NBD_FGGY_D-RBK"/>
    <property type="match status" value="1"/>
</dbReference>
<dbReference type="InterPro" id="IPR006003">
    <property type="entry name" value="FGGY_RbtK-like"/>
</dbReference>
<dbReference type="InterPro" id="IPR018484">
    <property type="entry name" value="FGGY_N"/>
</dbReference>
<dbReference type="InterPro" id="IPR009072">
    <property type="entry name" value="Histone-fold"/>
</dbReference>
<dbReference type="InterPro" id="IPR018485">
    <property type="entry name" value="FGGY_C"/>
</dbReference>
<keyword evidence="3" id="KW-0418">Kinase</keyword>
<organism evidence="8 9">
    <name type="scientific">Candidozyma haemuli</name>
    <dbReference type="NCBI Taxonomy" id="45357"/>
    <lineage>
        <taxon>Eukaryota</taxon>
        <taxon>Fungi</taxon>
        <taxon>Dikarya</taxon>
        <taxon>Ascomycota</taxon>
        <taxon>Saccharomycotina</taxon>
        <taxon>Pichiomycetes</taxon>
        <taxon>Metschnikowiaceae</taxon>
        <taxon>Candidozyma</taxon>
    </lineage>
</organism>
<feature type="domain" description="Carbohydrate kinase FGGY C-terminal" evidence="7">
    <location>
        <begin position="478"/>
        <end position="689"/>
    </location>
</feature>
<dbReference type="InterPro" id="IPR043129">
    <property type="entry name" value="ATPase_NBD"/>
</dbReference>
<dbReference type="Pfam" id="PF00808">
    <property type="entry name" value="CBFD_NFYB_HMF"/>
    <property type="match status" value="1"/>
</dbReference>
<dbReference type="PANTHER" id="PTHR43435:SF4">
    <property type="entry name" value="FGGY CARBOHYDRATE KINASE DOMAIN-CONTAINING PROTEIN"/>
    <property type="match status" value="1"/>
</dbReference>